<feature type="signal peptide" evidence="1">
    <location>
        <begin position="1"/>
        <end position="21"/>
    </location>
</feature>
<evidence type="ECO:0008006" key="4">
    <source>
        <dbReference type="Google" id="ProtNLM"/>
    </source>
</evidence>
<dbReference type="AlphaFoldDB" id="A0AAV4KEC0"/>
<evidence type="ECO:0000313" key="3">
    <source>
        <dbReference type="Proteomes" id="UP000642014"/>
    </source>
</evidence>
<accession>A0AAV4KEC0</accession>
<organism evidence="2 3">
    <name type="scientific">Streptomyces cinereoruber</name>
    <dbReference type="NCBI Taxonomy" id="67260"/>
    <lineage>
        <taxon>Bacteria</taxon>
        <taxon>Bacillati</taxon>
        <taxon>Actinomycetota</taxon>
        <taxon>Actinomycetes</taxon>
        <taxon>Kitasatosporales</taxon>
        <taxon>Streptomycetaceae</taxon>
        <taxon>Streptomyces</taxon>
    </lineage>
</organism>
<feature type="chain" id="PRO_5043315791" description="Secreted protein" evidence="1">
    <location>
        <begin position="22"/>
        <end position="98"/>
    </location>
</feature>
<evidence type="ECO:0000313" key="2">
    <source>
        <dbReference type="EMBL" id="GGR06979.1"/>
    </source>
</evidence>
<sequence>MPLSEVVPVSLLMASAGEAAAAEAPTTEAATAAAATIFLITVIPFLFPPIDLIDATGSTGFGGLGSGASPVRREPLFALPRALRHEGDTAEPTGPGPC</sequence>
<name>A0AAV4KEC0_9ACTN</name>
<reference evidence="2 3" key="1">
    <citation type="journal article" date="2014" name="Int. J. Syst. Evol. Microbiol.">
        <title>Complete genome sequence of Corynebacterium casei LMG S-19264T (=DSM 44701T), isolated from a smear-ripened cheese.</title>
        <authorList>
            <consortium name="US DOE Joint Genome Institute (JGI-PGF)"/>
            <person name="Walter F."/>
            <person name="Albersmeier A."/>
            <person name="Kalinowski J."/>
            <person name="Ruckert C."/>
        </authorList>
    </citation>
    <scope>NUCLEOTIDE SEQUENCE [LARGE SCALE GENOMIC DNA]</scope>
    <source>
        <strain evidence="2 3">JCM 4205</strain>
    </source>
</reference>
<dbReference type="EMBL" id="BMSJ01000001">
    <property type="protein sequence ID" value="GGR06979.1"/>
    <property type="molecule type" value="Genomic_DNA"/>
</dbReference>
<comment type="caution">
    <text evidence="2">The sequence shown here is derived from an EMBL/GenBank/DDBJ whole genome shotgun (WGS) entry which is preliminary data.</text>
</comment>
<proteinExistence type="predicted"/>
<protein>
    <recommendedName>
        <fullName evidence="4">Secreted protein</fullName>
    </recommendedName>
</protein>
<dbReference type="Proteomes" id="UP000642014">
    <property type="component" value="Unassembled WGS sequence"/>
</dbReference>
<keyword evidence="1" id="KW-0732">Signal</keyword>
<gene>
    <name evidence="2" type="ORF">GCM10010497_05570</name>
</gene>
<evidence type="ECO:0000256" key="1">
    <source>
        <dbReference type="SAM" id="SignalP"/>
    </source>
</evidence>